<organism evidence="4 5">
    <name type="scientific">Methanococcus aeolicus (strain ATCC BAA-1280 / DSM 17508 / OCM 812 / Nankai-3)</name>
    <dbReference type="NCBI Taxonomy" id="419665"/>
    <lineage>
        <taxon>Archaea</taxon>
        <taxon>Methanobacteriati</taxon>
        <taxon>Methanobacteriota</taxon>
        <taxon>Methanomada group</taxon>
        <taxon>Methanococci</taxon>
        <taxon>Methanococcales</taxon>
        <taxon>Methanococcaceae</taxon>
        <taxon>Methanococcus</taxon>
    </lineage>
</organism>
<dbReference type="STRING" id="419665.Maeo_0235"/>
<sequence>MFGIAKIKDRIIKKIKSFEGWISDGNNYLDVKDYKNAADCYYNALNKNPNDDKAWYSMAYALYKLGDYKASFDAINEALKLNQDNPTKYHYLKGSIYYALGRYIDEDESYNLEDNKSYLEEAFTNLNSYYEQNRQNTSALIKMGKILIYFGEFEKAHIIFKKCYNLNPNSVCRDFIKNYNITIKNIDSFEYIERGLSLLNSKKYIDAIKYINKAYELNELNELPIYYKSCIYEYFRDYKKALSCIDTSLRMVERDIFFSKKGDILFKLGKYNDAINCYEKALDINDDLPYAYLGLGILYYNIEKYDFALECFDNLFELYMEHLTDDEKYLITTYTLIGMGDITNNIDFFEEALNYIDKQINRDMDNIDLWSLKGYVLFKMGKYRETLGVYNNALSIDPTNIGILESIAITYENLGKFNDAIRTYEKLLKLNPDDEKYINAKYGAENLMFENKTTHKIITSPLLNEITLHYKIKNIEIYIMELVVKYVNENNPTVAYHLLIHLEEYMDSNEFPEIEILKRKLMIEIYKYIENKRNVDDYTLNLTKQLLLSIKEYQ</sequence>
<dbReference type="PROSITE" id="PS50005">
    <property type="entry name" value="TPR"/>
    <property type="match status" value="7"/>
</dbReference>
<reference evidence="4" key="1">
    <citation type="submission" date="2007-06" db="EMBL/GenBank/DDBJ databases">
        <title>Complete sequence of Methanococcus aeolicus Nankai-3.</title>
        <authorList>
            <consortium name="US DOE Joint Genome Institute"/>
            <person name="Copeland A."/>
            <person name="Lucas S."/>
            <person name="Lapidus A."/>
            <person name="Barry K."/>
            <person name="Glavina del Rio T."/>
            <person name="Dalin E."/>
            <person name="Tice H."/>
            <person name="Pitluck S."/>
            <person name="Chain P."/>
            <person name="Malfatti S."/>
            <person name="Shin M."/>
            <person name="Vergez L."/>
            <person name="Schmutz J."/>
            <person name="Larimer F."/>
            <person name="Land M."/>
            <person name="Hauser L."/>
            <person name="Kyrpides N."/>
            <person name="Lykidis A."/>
            <person name="Sieprawska-Lupa M."/>
            <person name="Whitman W.B."/>
            <person name="Richardson P."/>
        </authorList>
    </citation>
    <scope>NUCLEOTIDE SEQUENCE [LARGE SCALE GENOMIC DNA]</scope>
    <source>
        <strain evidence="4">Nankai-3</strain>
    </source>
</reference>
<dbReference type="Gene3D" id="1.25.40.10">
    <property type="entry name" value="Tetratricopeptide repeat domain"/>
    <property type="match status" value="4"/>
</dbReference>
<dbReference type="SUPFAM" id="SSF48452">
    <property type="entry name" value="TPR-like"/>
    <property type="match status" value="3"/>
</dbReference>
<dbReference type="HOGENOM" id="CLU_481144_0_0_2"/>
<feature type="repeat" description="TPR" evidence="3">
    <location>
        <begin position="255"/>
        <end position="288"/>
    </location>
</feature>
<dbReference type="Pfam" id="PF14559">
    <property type="entry name" value="TPR_19"/>
    <property type="match status" value="1"/>
</dbReference>
<feature type="repeat" description="TPR" evidence="3">
    <location>
        <begin position="289"/>
        <end position="322"/>
    </location>
</feature>
<feature type="repeat" description="TPR" evidence="3">
    <location>
        <begin position="367"/>
        <end position="400"/>
    </location>
</feature>
<gene>
    <name evidence="4" type="ordered locus">Maeo_0235</name>
</gene>
<protein>
    <submittedName>
        <fullName evidence="4">Tetratricopeptide TPR_2 repeat protein</fullName>
    </submittedName>
</protein>
<dbReference type="Proteomes" id="UP000001106">
    <property type="component" value="Chromosome"/>
</dbReference>
<feature type="repeat" description="TPR" evidence="3">
    <location>
        <begin position="137"/>
        <end position="170"/>
    </location>
</feature>
<dbReference type="GeneID" id="5327419"/>
<name>A6UTK5_META3</name>
<dbReference type="Pfam" id="PF13414">
    <property type="entry name" value="TPR_11"/>
    <property type="match status" value="1"/>
</dbReference>
<dbReference type="InterPro" id="IPR019734">
    <property type="entry name" value="TPR_rpt"/>
</dbReference>
<dbReference type="PANTHER" id="PTHR44943">
    <property type="entry name" value="CELLULOSE SYNTHASE OPERON PROTEIN C"/>
    <property type="match status" value="1"/>
</dbReference>
<dbReference type="RefSeq" id="WP_011972959.1">
    <property type="nucleotide sequence ID" value="NC_009635.1"/>
</dbReference>
<keyword evidence="1" id="KW-0677">Repeat</keyword>
<dbReference type="eggNOG" id="arCOG03038">
    <property type="taxonomic scope" value="Archaea"/>
</dbReference>
<evidence type="ECO:0000256" key="1">
    <source>
        <dbReference type="ARBA" id="ARBA00022737"/>
    </source>
</evidence>
<dbReference type="EMBL" id="CP000743">
    <property type="protein sequence ID" value="ABR55827.1"/>
    <property type="molecule type" value="Genomic_DNA"/>
</dbReference>
<feature type="repeat" description="TPR" evidence="3">
    <location>
        <begin position="18"/>
        <end position="51"/>
    </location>
</feature>
<keyword evidence="5" id="KW-1185">Reference proteome</keyword>
<dbReference type="Pfam" id="PF13181">
    <property type="entry name" value="TPR_8"/>
    <property type="match status" value="1"/>
</dbReference>
<evidence type="ECO:0000256" key="3">
    <source>
        <dbReference type="PROSITE-ProRule" id="PRU00339"/>
    </source>
</evidence>
<proteinExistence type="predicted"/>
<dbReference type="KEGG" id="mae:Maeo_0235"/>
<dbReference type="OrthoDB" id="115601at2157"/>
<dbReference type="SMART" id="SM00028">
    <property type="entry name" value="TPR"/>
    <property type="match status" value="8"/>
</dbReference>
<evidence type="ECO:0000313" key="5">
    <source>
        <dbReference type="Proteomes" id="UP000001106"/>
    </source>
</evidence>
<feature type="repeat" description="TPR" evidence="3">
    <location>
        <begin position="401"/>
        <end position="434"/>
    </location>
</feature>
<dbReference type="InterPro" id="IPR011990">
    <property type="entry name" value="TPR-like_helical_dom_sf"/>
</dbReference>
<evidence type="ECO:0000313" key="4">
    <source>
        <dbReference type="EMBL" id="ABR55827.1"/>
    </source>
</evidence>
<feature type="repeat" description="TPR" evidence="3">
    <location>
        <begin position="52"/>
        <end position="85"/>
    </location>
</feature>
<dbReference type="PROSITE" id="PS50293">
    <property type="entry name" value="TPR_REGION"/>
    <property type="match status" value="1"/>
</dbReference>
<dbReference type="AlphaFoldDB" id="A6UTK5"/>
<dbReference type="InterPro" id="IPR051685">
    <property type="entry name" value="Ycf3/AcsC/BcsC/TPR_MFPF"/>
</dbReference>
<dbReference type="Pfam" id="PF12895">
    <property type="entry name" value="ANAPC3"/>
    <property type="match status" value="1"/>
</dbReference>
<dbReference type="PANTHER" id="PTHR44943:SF4">
    <property type="entry name" value="TPR REPEAT-CONTAINING PROTEIN MJ0798"/>
    <property type="match status" value="1"/>
</dbReference>
<accession>A6UTK5</accession>
<keyword evidence="2 3" id="KW-0802">TPR repeat</keyword>
<evidence type="ECO:0000256" key="2">
    <source>
        <dbReference type="ARBA" id="ARBA00022803"/>
    </source>
</evidence>